<dbReference type="PANTHER" id="PTHR45947">
    <property type="entry name" value="SULFOQUINOVOSYL TRANSFERASE SQD2"/>
    <property type="match status" value="1"/>
</dbReference>
<organism evidence="2 3">
    <name type="scientific">Aquiflexum gelatinilyticum</name>
    <dbReference type="NCBI Taxonomy" id="2961943"/>
    <lineage>
        <taxon>Bacteria</taxon>
        <taxon>Pseudomonadati</taxon>
        <taxon>Bacteroidota</taxon>
        <taxon>Cytophagia</taxon>
        <taxon>Cytophagales</taxon>
        <taxon>Cyclobacteriaceae</taxon>
        <taxon>Aquiflexum</taxon>
    </lineage>
</organism>
<dbReference type="Proteomes" id="UP001142175">
    <property type="component" value="Unassembled WGS sequence"/>
</dbReference>
<dbReference type="AlphaFoldDB" id="A0A9X2P4H5"/>
<dbReference type="RefSeq" id="WP_258422508.1">
    <property type="nucleotide sequence ID" value="NZ_JANSUY010000003.1"/>
</dbReference>
<dbReference type="EMBL" id="JANSUY010000003">
    <property type="protein sequence ID" value="MCR9014626.1"/>
    <property type="molecule type" value="Genomic_DNA"/>
</dbReference>
<dbReference type="GO" id="GO:0016757">
    <property type="term" value="F:glycosyltransferase activity"/>
    <property type="evidence" value="ECO:0007669"/>
    <property type="project" value="InterPro"/>
</dbReference>
<accession>A0A9X2P4H5</accession>
<keyword evidence="3" id="KW-1185">Reference proteome</keyword>
<dbReference type="InterPro" id="IPR050194">
    <property type="entry name" value="Glycosyltransferase_grp1"/>
</dbReference>
<protein>
    <submittedName>
        <fullName evidence="2">Glycosyltransferase family 4 protein</fullName>
    </submittedName>
</protein>
<proteinExistence type="predicted"/>
<evidence type="ECO:0000313" key="3">
    <source>
        <dbReference type="Proteomes" id="UP001142175"/>
    </source>
</evidence>
<gene>
    <name evidence="2" type="ORF">NU887_06225</name>
</gene>
<dbReference type="Gene3D" id="3.40.50.2000">
    <property type="entry name" value="Glycogen Phosphorylase B"/>
    <property type="match status" value="2"/>
</dbReference>
<reference evidence="2" key="1">
    <citation type="submission" date="2022-08" db="EMBL/GenBank/DDBJ databases">
        <authorList>
            <person name="Zhang D."/>
        </authorList>
    </citation>
    <scope>NUCLEOTIDE SEQUENCE</scope>
    <source>
        <strain evidence="2">XJ19-11</strain>
    </source>
</reference>
<dbReference type="Pfam" id="PF00534">
    <property type="entry name" value="Glycos_transf_1"/>
    <property type="match status" value="1"/>
</dbReference>
<name>A0A9X2P4H5_9BACT</name>
<evidence type="ECO:0000259" key="1">
    <source>
        <dbReference type="Pfam" id="PF00534"/>
    </source>
</evidence>
<sequence length="373" mass="43162">MKSNGLKVLVFVPHFFKQGGVALFYKSLRPFFGSNFKYFFRGNRSSHNENWAIFNYFIDYIKFLIHLLFHKTDFILINTSLAKSGCSRDAVFIYILKLFHKDFMVFFHGWNKDYEQRIETNKGFNKFPLNQFKKASTVVVLAKDFKSKLESWGFDQKIYLGKTVVENNLIEGYVNPTKKFLDESIFTFIFLARVEKAKGIIEALQIYRQIQLINPSKKMQFKIGGEGSFLKSAKDFVTMNNIQDVHFLGHVEGLEKRLLLEEGHFLLFPSYSEGMPLSVLEAMAFGIPCMVTAVGGLKDFFVDKEMGVLLEDLDMIKAAENVNAIINDQNWLIQISEMNYHFAQKNFLASHVAESLKELIVDVYKKKSHAQKF</sequence>
<dbReference type="InterPro" id="IPR001296">
    <property type="entry name" value="Glyco_trans_1"/>
</dbReference>
<dbReference type="PANTHER" id="PTHR45947:SF3">
    <property type="entry name" value="SULFOQUINOVOSYL TRANSFERASE SQD2"/>
    <property type="match status" value="1"/>
</dbReference>
<evidence type="ECO:0000313" key="2">
    <source>
        <dbReference type="EMBL" id="MCR9014626.1"/>
    </source>
</evidence>
<comment type="caution">
    <text evidence="2">The sequence shown here is derived from an EMBL/GenBank/DDBJ whole genome shotgun (WGS) entry which is preliminary data.</text>
</comment>
<feature type="domain" description="Glycosyl transferase family 1" evidence="1">
    <location>
        <begin position="181"/>
        <end position="330"/>
    </location>
</feature>
<dbReference type="CDD" id="cd03801">
    <property type="entry name" value="GT4_PimA-like"/>
    <property type="match status" value="1"/>
</dbReference>
<dbReference type="SUPFAM" id="SSF53756">
    <property type="entry name" value="UDP-Glycosyltransferase/glycogen phosphorylase"/>
    <property type="match status" value="1"/>
</dbReference>